<gene>
    <name evidence="3" type="ORF">NBG84_04510</name>
</gene>
<dbReference type="Gene3D" id="3.10.129.10">
    <property type="entry name" value="Hotdog Thioesterase"/>
    <property type="match status" value="1"/>
</dbReference>
<protein>
    <submittedName>
        <fullName evidence="3">MaoC family dehydratase N-terminal domain-containing protein</fullName>
    </submittedName>
</protein>
<evidence type="ECO:0000313" key="3">
    <source>
        <dbReference type="EMBL" id="MCM2387579.1"/>
    </source>
</evidence>
<dbReference type="CDD" id="cd03441">
    <property type="entry name" value="R_hydratase_like"/>
    <property type="match status" value="1"/>
</dbReference>
<dbReference type="EMBL" id="JAMQAW010000003">
    <property type="protein sequence ID" value="MCM2387579.1"/>
    <property type="molecule type" value="Genomic_DNA"/>
</dbReference>
<evidence type="ECO:0000313" key="4">
    <source>
        <dbReference type="Proteomes" id="UP001431429"/>
    </source>
</evidence>
<sequence>MSAIPIPDGHTEELTARVEKKEFQRWAAAVGDLNPMYFDEDFARANGHRDVVMPPLFLSCVTHQAPRLDELRPDGTRRGRVGFGPLPDELDLPPRRMGGGEERWYYSCVHPGDVITSRRSIRDIEKKTGRSGAFVLVTWESVDRNQYDEIVGRCVSSMIAR</sequence>
<evidence type="ECO:0000256" key="1">
    <source>
        <dbReference type="SAM" id="MobiDB-lite"/>
    </source>
</evidence>
<dbReference type="RefSeq" id="WP_250917937.1">
    <property type="nucleotide sequence ID" value="NZ_JAMQAW010000003.1"/>
</dbReference>
<comment type="caution">
    <text evidence="3">The sequence shown here is derived from an EMBL/GenBank/DDBJ whole genome shotgun (WGS) entry which is preliminary data.</text>
</comment>
<evidence type="ECO:0000259" key="2">
    <source>
        <dbReference type="Pfam" id="PF13452"/>
    </source>
</evidence>
<keyword evidence="4" id="KW-1185">Reference proteome</keyword>
<reference evidence="3" key="1">
    <citation type="submission" date="2022-06" db="EMBL/GenBank/DDBJ databases">
        <title>Genome public.</title>
        <authorList>
            <person name="Sun Q."/>
        </authorList>
    </citation>
    <scope>NUCLEOTIDE SEQUENCE</scope>
    <source>
        <strain evidence="3">CWNU-1</strain>
    </source>
</reference>
<dbReference type="InterPro" id="IPR039569">
    <property type="entry name" value="FAS1-like_DH_region"/>
</dbReference>
<feature type="domain" description="FAS1-like dehydratase" evidence="2">
    <location>
        <begin position="11"/>
        <end position="151"/>
    </location>
</feature>
<dbReference type="SUPFAM" id="SSF54637">
    <property type="entry name" value="Thioesterase/thiol ester dehydrase-isomerase"/>
    <property type="match status" value="1"/>
</dbReference>
<dbReference type="Pfam" id="PF13452">
    <property type="entry name" value="FAS1_DH_region"/>
    <property type="match status" value="1"/>
</dbReference>
<dbReference type="Proteomes" id="UP001431429">
    <property type="component" value="Unassembled WGS sequence"/>
</dbReference>
<organism evidence="3 4">
    <name type="scientific">Streptomyces albipurpureus</name>
    <dbReference type="NCBI Taxonomy" id="2897419"/>
    <lineage>
        <taxon>Bacteria</taxon>
        <taxon>Bacillati</taxon>
        <taxon>Actinomycetota</taxon>
        <taxon>Actinomycetes</taxon>
        <taxon>Kitasatosporales</taxon>
        <taxon>Streptomycetaceae</taxon>
        <taxon>Streptomyces</taxon>
    </lineage>
</organism>
<dbReference type="InterPro" id="IPR029069">
    <property type="entry name" value="HotDog_dom_sf"/>
</dbReference>
<proteinExistence type="predicted"/>
<accession>A0ABT0UHS0</accession>
<name>A0ABT0UHS0_9ACTN</name>
<feature type="region of interest" description="Disordered" evidence="1">
    <location>
        <begin position="73"/>
        <end position="94"/>
    </location>
</feature>